<accession>A0A833UEE7</accession>
<dbReference type="EMBL" id="LIHL02000011">
    <property type="protein sequence ID" value="KAF5453853.1"/>
    <property type="molecule type" value="Genomic_DNA"/>
</dbReference>
<evidence type="ECO:0000313" key="2">
    <source>
        <dbReference type="EMBL" id="KAF5453853.1"/>
    </source>
</evidence>
<dbReference type="Proteomes" id="UP000619265">
    <property type="component" value="Unassembled WGS sequence"/>
</dbReference>
<dbReference type="Gramene" id="Jr11_00880_p4">
    <property type="protein sequence ID" value="cds.Jr11_00880_p4"/>
    <property type="gene ID" value="Jr11_00880"/>
</dbReference>
<feature type="compositionally biased region" description="Basic residues" evidence="1">
    <location>
        <begin position="62"/>
        <end position="73"/>
    </location>
</feature>
<feature type="region of interest" description="Disordered" evidence="1">
    <location>
        <begin position="55"/>
        <end position="77"/>
    </location>
</feature>
<feature type="region of interest" description="Disordered" evidence="1">
    <location>
        <begin position="96"/>
        <end position="118"/>
    </location>
</feature>
<reference evidence="2" key="1">
    <citation type="submission" date="2015-10" db="EMBL/GenBank/DDBJ databases">
        <authorList>
            <person name="Martinez-Garcia P.J."/>
            <person name="Crepeau M.W."/>
            <person name="Puiu D."/>
            <person name="Gonzalez-Ibeas D."/>
            <person name="Whalen J."/>
            <person name="Stevens K."/>
            <person name="Paul R."/>
            <person name="Butterfield T."/>
            <person name="Britton M."/>
            <person name="Reagan R."/>
            <person name="Chakraborty S."/>
            <person name="Walawage S.L."/>
            <person name="Vasquez-Gross H.A."/>
            <person name="Cardeno C."/>
            <person name="Famula R."/>
            <person name="Pratt K."/>
            <person name="Kuruganti S."/>
            <person name="Aradhya M.K."/>
            <person name="Leslie C.A."/>
            <person name="Dandekar A.M."/>
            <person name="Salzberg S.L."/>
            <person name="Wegrzyn J.L."/>
            <person name="Langley C.H."/>
            <person name="Neale D.B."/>
        </authorList>
    </citation>
    <scope>NUCLEOTIDE SEQUENCE</scope>
    <source>
        <tissue evidence="2">Leaves</tissue>
    </source>
</reference>
<evidence type="ECO:0000313" key="3">
    <source>
        <dbReference type="Proteomes" id="UP000619265"/>
    </source>
</evidence>
<reference evidence="2" key="2">
    <citation type="submission" date="2020-03" db="EMBL/GenBank/DDBJ databases">
        <title>Walnut 2.0.</title>
        <authorList>
            <person name="Marrano A."/>
            <person name="Britton M."/>
            <person name="Zimin A.V."/>
            <person name="Zaini P.A."/>
            <person name="Workman R."/>
            <person name="Puiu D."/>
            <person name="Bianco L."/>
            <person name="Allen B.J."/>
            <person name="Troggio M."/>
            <person name="Leslie C.A."/>
            <person name="Timp W."/>
            <person name="Dendekar A."/>
            <person name="Salzberg S.L."/>
            <person name="Neale D.B."/>
        </authorList>
    </citation>
    <scope>NUCLEOTIDE SEQUENCE</scope>
    <source>
        <tissue evidence="2">Leaves</tissue>
    </source>
</reference>
<protein>
    <submittedName>
        <fullName evidence="2">Uncharacterized protein</fullName>
    </submittedName>
</protein>
<sequence>MAACTSSTLHKNHKNELPFVNLAVSYIKRELCYKHKHEVVYDPYVFYNETTHDLNTTGRNPYRQKHQTHKKKNKDNNCHSKTVCFFFFRKTHYPIPSQQRSWQPQDPRRRTYPTSHPT</sequence>
<organism evidence="2 3">
    <name type="scientific">Juglans regia</name>
    <name type="common">English walnut</name>
    <dbReference type="NCBI Taxonomy" id="51240"/>
    <lineage>
        <taxon>Eukaryota</taxon>
        <taxon>Viridiplantae</taxon>
        <taxon>Streptophyta</taxon>
        <taxon>Embryophyta</taxon>
        <taxon>Tracheophyta</taxon>
        <taxon>Spermatophyta</taxon>
        <taxon>Magnoliopsida</taxon>
        <taxon>eudicotyledons</taxon>
        <taxon>Gunneridae</taxon>
        <taxon>Pentapetalae</taxon>
        <taxon>rosids</taxon>
        <taxon>fabids</taxon>
        <taxon>Fagales</taxon>
        <taxon>Juglandaceae</taxon>
        <taxon>Juglans</taxon>
    </lineage>
</organism>
<proteinExistence type="predicted"/>
<comment type="caution">
    <text evidence="2">The sequence shown here is derived from an EMBL/GenBank/DDBJ whole genome shotgun (WGS) entry which is preliminary data.</text>
</comment>
<dbReference type="AlphaFoldDB" id="A0A833UEE7"/>
<name>A0A833UEE7_JUGRE</name>
<evidence type="ECO:0000256" key="1">
    <source>
        <dbReference type="SAM" id="MobiDB-lite"/>
    </source>
</evidence>
<gene>
    <name evidence="2" type="ORF">F2P56_023571</name>
</gene>